<feature type="chain" id="PRO_5003191021" evidence="1">
    <location>
        <begin position="18"/>
        <end position="115"/>
    </location>
</feature>
<accession>E4X835</accession>
<dbReference type="EMBL" id="FN653028">
    <property type="protein sequence ID" value="CBY18858.1"/>
    <property type="molecule type" value="Genomic_DNA"/>
</dbReference>
<organism evidence="2">
    <name type="scientific">Oikopleura dioica</name>
    <name type="common">Tunicate</name>
    <dbReference type="NCBI Taxonomy" id="34765"/>
    <lineage>
        <taxon>Eukaryota</taxon>
        <taxon>Metazoa</taxon>
        <taxon>Chordata</taxon>
        <taxon>Tunicata</taxon>
        <taxon>Appendicularia</taxon>
        <taxon>Copelata</taxon>
        <taxon>Oikopleuridae</taxon>
        <taxon>Oikopleura</taxon>
    </lineage>
</organism>
<evidence type="ECO:0000313" key="3">
    <source>
        <dbReference type="Proteomes" id="UP000001307"/>
    </source>
</evidence>
<protein>
    <submittedName>
        <fullName evidence="2">Uncharacterized protein</fullName>
    </submittedName>
</protein>
<evidence type="ECO:0000313" key="2">
    <source>
        <dbReference type="EMBL" id="CBY18858.1"/>
    </source>
</evidence>
<reference evidence="2" key="1">
    <citation type="journal article" date="2010" name="Science">
        <title>Plasticity of animal genome architecture unmasked by rapid evolution of a pelagic tunicate.</title>
        <authorList>
            <person name="Denoeud F."/>
            <person name="Henriet S."/>
            <person name="Mungpakdee S."/>
            <person name="Aury J.M."/>
            <person name="Da Silva C."/>
            <person name="Brinkmann H."/>
            <person name="Mikhaleva J."/>
            <person name="Olsen L.C."/>
            <person name="Jubin C."/>
            <person name="Canestro C."/>
            <person name="Bouquet J.M."/>
            <person name="Danks G."/>
            <person name="Poulain J."/>
            <person name="Campsteijn C."/>
            <person name="Adamski M."/>
            <person name="Cross I."/>
            <person name="Yadetie F."/>
            <person name="Muffato M."/>
            <person name="Louis A."/>
            <person name="Butcher S."/>
            <person name="Tsagkogeorga G."/>
            <person name="Konrad A."/>
            <person name="Singh S."/>
            <person name="Jensen M.F."/>
            <person name="Cong E.H."/>
            <person name="Eikeseth-Otteraa H."/>
            <person name="Noel B."/>
            <person name="Anthouard V."/>
            <person name="Porcel B.M."/>
            <person name="Kachouri-Lafond R."/>
            <person name="Nishino A."/>
            <person name="Ugolini M."/>
            <person name="Chourrout P."/>
            <person name="Nishida H."/>
            <person name="Aasland R."/>
            <person name="Huzurbazar S."/>
            <person name="Westhof E."/>
            <person name="Delsuc F."/>
            <person name="Lehrach H."/>
            <person name="Reinhardt R."/>
            <person name="Weissenbach J."/>
            <person name="Roy S.W."/>
            <person name="Artiguenave F."/>
            <person name="Postlethwait J.H."/>
            <person name="Manak J.R."/>
            <person name="Thompson E.M."/>
            <person name="Jaillon O."/>
            <person name="Du Pasquier L."/>
            <person name="Boudinot P."/>
            <person name="Liberles D.A."/>
            <person name="Volff J.N."/>
            <person name="Philippe H."/>
            <person name="Lenhard B."/>
            <person name="Roest Crollius H."/>
            <person name="Wincker P."/>
            <person name="Chourrout D."/>
        </authorList>
    </citation>
    <scope>NUCLEOTIDE SEQUENCE [LARGE SCALE GENOMIC DNA]</scope>
</reference>
<dbReference type="Proteomes" id="UP000001307">
    <property type="component" value="Unassembled WGS sequence"/>
</dbReference>
<keyword evidence="1" id="KW-0732">Signal</keyword>
<proteinExistence type="predicted"/>
<gene>
    <name evidence="2" type="ORF">GSOID_T00003726001</name>
</gene>
<feature type="signal peptide" evidence="1">
    <location>
        <begin position="1"/>
        <end position="17"/>
    </location>
</feature>
<dbReference type="InParanoid" id="E4X835"/>
<name>E4X835_OIKDI</name>
<keyword evidence="3" id="KW-1185">Reference proteome</keyword>
<evidence type="ECO:0000256" key="1">
    <source>
        <dbReference type="SAM" id="SignalP"/>
    </source>
</evidence>
<dbReference type="OrthoDB" id="10293749at2759"/>
<dbReference type="AlphaFoldDB" id="E4X835"/>
<sequence length="115" mass="13296">MIFQKSFALFLVVSTGAFRLRPQRNHHRGISKRDRAGEVGVNLFADNDEQELNYIIDMLIDQIMQKHDIKPQNVGPTDDDIIFSDQDFEFIFDEAIDILGKMIADAEKETPERKL</sequence>